<keyword evidence="2" id="KW-0472">Membrane</keyword>
<protein>
    <recommendedName>
        <fullName evidence="3">DUF6533 domain-containing protein</fullName>
    </recommendedName>
</protein>
<dbReference type="InterPro" id="IPR045340">
    <property type="entry name" value="DUF6533"/>
</dbReference>
<organism evidence="4 5">
    <name type="scientific">Rhodonia placenta</name>
    <dbReference type="NCBI Taxonomy" id="104341"/>
    <lineage>
        <taxon>Eukaryota</taxon>
        <taxon>Fungi</taxon>
        <taxon>Dikarya</taxon>
        <taxon>Basidiomycota</taxon>
        <taxon>Agaricomycotina</taxon>
        <taxon>Agaricomycetes</taxon>
        <taxon>Polyporales</taxon>
        <taxon>Adustoporiaceae</taxon>
        <taxon>Rhodonia</taxon>
    </lineage>
</organism>
<feature type="transmembrane region" description="Helical" evidence="2">
    <location>
        <begin position="129"/>
        <end position="150"/>
    </location>
</feature>
<feature type="transmembrane region" description="Helical" evidence="2">
    <location>
        <begin position="89"/>
        <end position="109"/>
    </location>
</feature>
<name>A0A8H7TXI2_9APHY</name>
<dbReference type="AlphaFoldDB" id="A0A8H7TXI2"/>
<feature type="transmembrane region" description="Helical" evidence="2">
    <location>
        <begin position="155"/>
        <end position="174"/>
    </location>
</feature>
<reference evidence="4" key="2">
    <citation type="journal article" name="Front. Microbiol.">
        <title>Degradative Capacity of Two Strains of Rhodonia placenta: From Phenotype to Genotype.</title>
        <authorList>
            <person name="Kolle M."/>
            <person name="Horta M.A.C."/>
            <person name="Nowrousian M."/>
            <person name="Ohm R.A."/>
            <person name="Benz J.P."/>
            <person name="Pilgard A."/>
        </authorList>
    </citation>
    <scope>NUCLEOTIDE SEQUENCE</scope>
    <source>
        <strain evidence="4">FPRL280</strain>
    </source>
</reference>
<sequence>MVMRMLLCEPPISMTPDEIPRYLVWAKRARRAKVPRQVMVLGYLEGTIISSAVHAWANSVEVLFVAIDDLVLSQGPLLRTLYIERKAQFFQYVTTDIHILVMAMSLFVYDSIISFNLEWHAVWSRKVTGATALYLALRYVTLVNVIVNVISYTELACELMILSGVNYISIYIVLDVNAQHVGSSGFISELVQIGTICGIYLAQAVFASIRVYAIDGRRWTKAAIVMTLGLIPFALNIFCSVERSLSTNKNNMYVTQFQTSSDCMDQRRIPDGCAIPGWLVVVLNAVVVVAALLLGRHILKMPIRRISTVVLCRFFLNLRHFSSSPDVNNSTISSHRSSFSSFASRIIGNLGEMLEDEPQPSDDDFKGELDEPNDPGDVDGEVDRTTTATFEQEIDGGGAASREIPEAPDEIFDQRVMVIV</sequence>
<dbReference type="Pfam" id="PF20151">
    <property type="entry name" value="DUF6533"/>
    <property type="match status" value="1"/>
</dbReference>
<feature type="domain" description="DUF6533" evidence="3">
    <location>
        <begin position="103"/>
        <end position="143"/>
    </location>
</feature>
<gene>
    <name evidence="4" type="ORF">IEO21_09861</name>
</gene>
<feature type="compositionally biased region" description="Acidic residues" evidence="1">
    <location>
        <begin position="370"/>
        <end position="380"/>
    </location>
</feature>
<reference evidence="4" key="1">
    <citation type="submission" date="2020-11" db="EMBL/GenBank/DDBJ databases">
        <authorList>
            <person name="Koelle M."/>
            <person name="Horta M.A.C."/>
            <person name="Nowrousian M."/>
            <person name="Ohm R.A."/>
            <person name="Benz P."/>
            <person name="Pilgard A."/>
        </authorList>
    </citation>
    <scope>NUCLEOTIDE SEQUENCE</scope>
    <source>
        <strain evidence="4">FPRL280</strain>
    </source>
</reference>
<evidence type="ECO:0000259" key="3">
    <source>
        <dbReference type="Pfam" id="PF20151"/>
    </source>
</evidence>
<dbReference type="Proteomes" id="UP000639403">
    <property type="component" value="Unassembled WGS sequence"/>
</dbReference>
<dbReference type="EMBL" id="JADOXO010000566">
    <property type="protein sequence ID" value="KAF9802629.1"/>
    <property type="molecule type" value="Genomic_DNA"/>
</dbReference>
<evidence type="ECO:0000256" key="1">
    <source>
        <dbReference type="SAM" id="MobiDB-lite"/>
    </source>
</evidence>
<keyword evidence="2" id="KW-0812">Transmembrane</keyword>
<comment type="caution">
    <text evidence="4">The sequence shown here is derived from an EMBL/GenBank/DDBJ whole genome shotgun (WGS) entry which is preliminary data.</text>
</comment>
<accession>A0A8H7TXI2</accession>
<proteinExistence type="predicted"/>
<evidence type="ECO:0000256" key="2">
    <source>
        <dbReference type="SAM" id="Phobius"/>
    </source>
</evidence>
<evidence type="ECO:0000313" key="4">
    <source>
        <dbReference type="EMBL" id="KAF9802629.1"/>
    </source>
</evidence>
<feature type="transmembrane region" description="Helical" evidence="2">
    <location>
        <begin position="275"/>
        <end position="295"/>
    </location>
</feature>
<feature type="transmembrane region" description="Helical" evidence="2">
    <location>
        <begin position="219"/>
        <end position="238"/>
    </location>
</feature>
<keyword evidence="2" id="KW-1133">Transmembrane helix</keyword>
<feature type="region of interest" description="Disordered" evidence="1">
    <location>
        <begin position="355"/>
        <end position="383"/>
    </location>
</feature>
<feature type="transmembrane region" description="Helical" evidence="2">
    <location>
        <begin position="186"/>
        <end position="207"/>
    </location>
</feature>
<evidence type="ECO:0000313" key="5">
    <source>
        <dbReference type="Proteomes" id="UP000639403"/>
    </source>
</evidence>